<evidence type="ECO:0000256" key="7">
    <source>
        <dbReference type="RuleBase" id="RU003707"/>
    </source>
</evidence>
<reference evidence="10" key="1">
    <citation type="submission" date="2010-10" db="EMBL/GenBank/DDBJ databases">
        <title>The complete genome of Halanaerobium praevalens DSM 2228.</title>
        <authorList>
            <consortium name="US DOE Joint Genome Institute (JGI-PGF)"/>
            <person name="Lucas S."/>
            <person name="Copeland A."/>
            <person name="Lapidus A."/>
            <person name="Glavina del Rio T."/>
            <person name="Dalin E."/>
            <person name="Tice H."/>
            <person name="Bruce D."/>
            <person name="Goodwin L."/>
            <person name="Pitluck S."/>
            <person name="Kyrpides N."/>
            <person name="Mavromatis K."/>
            <person name="Ivanova N."/>
            <person name="Ovchinnikova G."/>
            <person name="Chertkov O."/>
            <person name="Detter J.C."/>
            <person name="Han C."/>
            <person name="Larimer F."/>
            <person name="Land M."/>
            <person name="Hauser L."/>
            <person name="Markowitz V."/>
            <person name="Cheng J.-F."/>
            <person name="Hugenholtz P."/>
            <person name="Woyke T."/>
            <person name="Wu D."/>
            <person name="Tindall B."/>
            <person name="Pomrenke H.G."/>
            <person name="Brambilla E."/>
            <person name="Klenk H.-P."/>
            <person name="Eisen J.A."/>
        </authorList>
    </citation>
    <scope>NUCLEOTIDE SEQUENCE [LARGE SCALE GENOMIC DNA]</scope>
    <source>
        <strain evidence="10">ATCC 33744 / DSM 2228 / GSL</strain>
    </source>
</reference>
<evidence type="ECO:0000256" key="5">
    <source>
        <dbReference type="ARBA" id="ARBA00050624"/>
    </source>
</evidence>
<dbReference type="EC" id="4.2.1.150" evidence="6"/>
<dbReference type="AlphaFoldDB" id="E3DM10"/>
<dbReference type="CDD" id="cd06558">
    <property type="entry name" value="crotonase-like"/>
    <property type="match status" value="1"/>
</dbReference>
<dbReference type="Gene3D" id="1.10.12.10">
    <property type="entry name" value="Lyase 2-enoyl-coa Hydratase, Chain A, domain 2"/>
    <property type="match status" value="1"/>
</dbReference>
<dbReference type="Pfam" id="PF00378">
    <property type="entry name" value="ECH_1"/>
    <property type="match status" value="1"/>
</dbReference>
<dbReference type="PROSITE" id="PS00166">
    <property type="entry name" value="ENOYL_COA_HYDRATASE"/>
    <property type="match status" value="1"/>
</dbReference>
<dbReference type="Gene3D" id="3.90.226.10">
    <property type="entry name" value="2-enoyl-CoA Hydratase, Chain A, domain 1"/>
    <property type="match status" value="1"/>
</dbReference>
<proteinExistence type="inferred from homology"/>
<dbReference type="EMBL" id="CP002175">
    <property type="protein sequence ID" value="ADO77676.1"/>
    <property type="molecule type" value="Genomic_DNA"/>
</dbReference>
<dbReference type="PATRIC" id="fig|572479.3.peg.113"/>
<evidence type="ECO:0000256" key="2">
    <source>
        <dbReference type="ARBA" id="ARBA00005254"/>
    </source>
</evidence>
<evidence type="ECO:0000313" key="8">
    <source>
        <dbReference type="EMBL" id="ADO76269.1"/>
    </source>
</evidence>
<dbReference type="GO" id="GO:0006635">
    <property type="term" value="P:fatty acid beta-oxidation"/>
    <property type="evidence" value="ECO:0007669"/>
    <property type="project" value="TreeGrafter"/>
</dbReference>
<evidence type="ECO:0000256" key="3">
    <source>
        <dbReference type="ARBA" id="ARBA00011881"/>
    </source>
</evidence>
<dbReference type="KEGG" id="hpk:Hprae_0111"/>
<comment type="pathway">
    <text evidence="1">Lipid metabolism; butanoate metabolism.</text>
</comment>
<dbReference type="KEGG" id="hpk:Hprae_1549"/>
<organism evidence="8 10">
    <name type="scientific">Halanaerobium praevalens (strain ATCC 33744 / DSM 2228 / GSL)</name>
    <dbReference type="NCBI Taxonomy" id="572479"/>
    <lineage>
        <taxon>Bacteria</taxon>
        <taxon>Bacillati</taxon>
        <taxon>Bacillota</taxon>
        <taxon>Clostridia</taxon>
        <taxon>Halanaerobiales</taxon>
        <taxon>Halanaerobiaceae</taxon>
        <taxon>Halanaerobium</taxon>
    </lineage>
</organism>
<dbReference type="STRING" id="572479.Hprae_0111"/>
<dbReference type="EMBL" id="CP002175">
    <property type="protein sequence ID" value="ADO76269.1"/>
    <property type="molecule type" value="Genomic_DNA"/>
</dbReference>
<evidence type="ECO:0000313" key="9">
    <source>
        <dbReference type="EMBL" id="ADO77676.1"/>
    </source>
</evidence>
<dbReference type="InterPro" id="IPR001753">
    <property type="entry name" value="Enoyl-CoA_hydra/iso"/>
</dbReference>
<comment type="subunit">
    <text evidence="3">Homotetramer.</text>
</comment>
<dbReference type="SUPFAM" id="SSF52096">
    <property type="entry name" value="ClpP/crotonase"/>
    <property type="match status" value="1"/>
</dbReference>
<dbReference type="InterPro" id="IPR018376">
    <property type="entry name" value="Enoyl-CoA_hyd/isom_CS"/>
</dbReference>
<name>E3DM10_HALPG</name>
<comment type="catalytic activity">
    <reaction evidence="5">
        <text>a short-chain (3S)-3-hydroxyacyl-CoA = a short-chain (2E)-enoyl-CoA + H2O</text>
        <dbReference type="Rhea" id="RHEA:52664"/>
        <dbReference type="ChEBI" id="CHEBI:15377"/>
        <dbReference type="ChEBI" id="CHEBI:87488"/>
        <dbReference type="ChEBI" id="CHEBI:136760"/>
        <dbReference type="EC" id="4.2.1.150"/>
    </reaction>
</comment>
<dbReference type="InterPro" id="IPR029045">
    <property type="entry name" value="ClpP/crotonase-like_dom_sf"/>
</dbReference>
<dbReference type="FunFam" id="3.90.226.10:FF:000009">
    <property type="entry name" value="Carnitinyl-CoA dehydratase"/>
    <property type="match status" value="1"/>
</dbReference>
<evidence type="ECO:0000313" key="10">
    <source>
        <dbReference type="Proteomes" id="UP000006866"/>
    </source>
</evidence>
<dbReference type="FunFam" id="1.10.12.10:FF:000001">
    <property type="entry name" value="Probable enoyl-CoA hydratase, mitochondrial"/>
    <property type="match status" value="1"/>
</dbReference>
<protein>
    <recommendedName>
        <fullName evidence="6">short-chain-enoyl-CoA hydratase</fullName>
        <ecNumber evidence="6">4.2.1.150</ecNumber>
    </recommendedName>
</protein>
<keyword evidence="10" id="KW-1185">Reference proteome</keyword>
<accession>E3DM10</accession>
<evidence type="ECO:0000256" key="1">
    <source>
        <dbReference type="ARBA" id="ARBA00005086"/>
    </source>
</evidence>
<dbReference type="Proteomes" id="UP000006866">
    <property type="component" value="Chromosome"/>
</dbReference>
<gene>
    <name evidence="8" type="ordered locus">Hprae_0111</name>
    <name evidence="9" type="ordered locus">Hprae_1549</name>
</gene>
<dbReference type="RefSeq" id="WP_014552304.1">
    <property type="nucleotide sequence ID" value="NC_017455.1"/>
</dbReference>
<dbReference type="PANTHER" id="PTHR11941">
    <property type="entry name" value="ENOYL-COA HYDRATASE-RELATED"/>
    <property type="match status" value="1"/>
</dbReference>
<dbReference type="OrthoDB" id="9775794at2"/>
<sequence length="260" mass="28294">MNYNNLILNFENEIAIIKINRPKALNALNKETLEELDLAITDLDKNDKIKTVIISGEGKKAFVAGADISEMKSMNVKEAKDFSLLGNQVFNKIENSTKIFIAAVNGYALGGGCELALACDIRIAAKGAKFGQPEINLGIIPGFGGTQRLTKVIGKSQALELILTGDNIDAEEAKILKLVNQIVEVEDIMEKAKLIAEKIAKKSAPIISTAKEAVNFALEHPSAEGSKFEANLFSTCFSTKDQKEGMQAFLNNRKADFKNE</sequence>
<keyword evidence="4 8" id="KW-0456">Lyase</keyword>
<reference evidence="8 10" key="2">
    <citation type="journal article" date="2011" name="Stand. Genomic Sci.">
        <title>Complete genome sequence of the extremely halophilic Halanaerobium praevalens type strain (GSL).</title>
        <authorList>
            <person name="Ivanova N."/>
            <person name="Sikorski J."/>
            <person name="Chertkov O."/>
            <person name="Nolan M."/>
            <person name="Lucas S."/>
            <person name="Hammon N."/>
            <person name="Deshpande S."/>
            <person name="Cheng J.F."/>
            <person name="Tapia R."/>
            <person name="Han C."/>
            <person name="Goodwin L."/>
            <person name="Pitluck S."/>
            <person name="Huntemann M."/>
            <person name="Liolios K."/>
            <person name="Pagani I."/>
            <person name="Mavromatis K."/>
            <person name="Ovchinikova G."/>
            <person name="Pati A."/>
            <person name="Chen A."/>
            <person name="Palaniappan K."/>
            <person name="Land M."/>
            <person name="Hauser L."/>
            <person name="Brambilla E.M."/>
            <person name="Kannan K.P."/>
            <person name="Rohde M."/>
            <person name="Tindall B.J."/>
            <person name="Goker M."/>
            <person name="Detter J.C."/>
            <person name="Woyke T."/>
            <person name="Bristow J."/>
            <person name="Eisen J.A."/>
            <person name="Markowitz V."/>
            <person name="Hugenholtz P."/>
            <person name="Kyrpides N.C."/>
            <person name="Klenk H.P."/>
            <person name="Lapidus A."/>
        </authorList>
    </citation>
    <scope>NUCLEOTIDE SEQUENCE [LARGE SCALE GENOMIC DNA]</scope>
    <source>
        <strain evidence="10">ATCC 33744 / DSM 2228 / GSL</strain>
        <strain evidence="8">DSM 2228</strain>
    </source>
</reference>
<dbReference type="PANTHER" id="PTHR11941:SF54">
    <property type="entry name" value="ENOYL-COA HYDRATASE, MITOCHONDRIAL"/>
    <property type="match status" value="1"/>
</dbReference>
<comment type="similarity">
    <text evidence="2 7">Belongs to the enoyl-CoA hydratase/isomerase family.</text>
</comment>
<dbReference type="InterPro" id="IPR014748">
    <property type="entry name" value="Enoyl-CoA_hydra_C"/>
</dbReference>
<dbReference type="HOGENOM" id="CLU_009834_7_6_9"/>
<dbReference type="eggNOG" id="COG1024">
    <property type="taxonomic scope" value="Bacteria"/>
</dbReference>
<evidence type="ECO:0000256" key="6">
    <source>
        <dbReference type="ARBA" id="ARBA00067035"/>
    </source>
</evidence>
<dbReference type="GO" id="GO:0018812">
    <property type="term" value="F:3-hydroxyacyl-CoA dehydratase activity"/>
    <property type="evidence" value="ECO:0007669"/>
    <property type="project" value="UniProtKB-EC"/>
</dbReference>
<evidence type="ECO:0000256" key="4">
    <source>
        <dbReference type="ARBA" id="ARBA00023239"/>
    </source>
</evidence>